<dbReference type="RefSeq" id="WP_328986137.1">
    <property type="nucleotide sequence ID" value="NZ_CP121472.1"/>
</dbReference>
<evidence type="ECO:0000313" key="2">
    <source>
        <dbReference type="EMBL" id="WPL15571.1"/>
    </source>
</evidence>
<feature type="domain" description="IrrE N-terminal-like" evidence="1">
    <location>
        <begin position="173"/>
        <end position="235"/>
    </location>
</feature>
<organism evidence="2 3">
    <name type="scientific">Thiorhodovibrio winogradskyi</name>
    <dbReference type="NCBI Taxonomy" id="77007"/>
    <lineage>
        <taxon>Bacteria</taxon>
        <taxon>Pseudomonadati</taxon>
        <taxon>Pseudomonadota</taxon>
        <taxon>Gammaproteobacteria</taxon>
        <taxon>Chromatiales</taxon>
        <taxon>Chromatiaceae</taxon>
        <taxon>Thiorhodovibrio</taxon>
    </lineage>
</organism>
<dbReference type="Gene3D" id="1.10.10.2910">
    <property type="match status" value="1"/>
</dbReference>
<proteinExistence type="predicted"/>
<dbReference type="Proteomes" id="UP001432180">
    <property type="component" value="Chromosome"/>
</dbReference>
<reference evidence="2 3" key="1">
    <citation type="journal article" date="2023" name="Microorganisms">
        <title>Thiorhodovibrio frisius and Trv. litoralis spp. nov., Two Novel Members from a Clade of Fastidious Purple Sulfur Bacteria That Exhibit Unique Red-Shifted Light-Harvesting Capabilities.</title>
        <authorList>
            <person name="Methner A."/>
            <person name="Kuzyk S.B."/>
            <person name="Petersen J."/>
            <person name="Bauer S."/>
            <person name="Brinkmann H."/>
            <person name="Sichau K."/>
            <person name="Wanner G."/>
            <person name="Wolf J."/>
            <person name="Neumann-Schaal M."/>
            <person name="Henke P."/>
            <person name="Tank M."/>
            <person name="Sproer C."/>
            <person name="Bunk B."/>
            <person name="Overmann J."/>
        </authorList>
    </citation>
    <scope>NUCLEOTIDE SEQUENCE [LARGE SCALE GENOMIC DNA]</scope>
    <source>
        <strain evidence="2 3">DSM 6702</strain>
    </source>
</reference>
<accession>A0ABZ0S5M7</accession>
<dbReference type="Pfam" id="PF06114">
    <property type="entry name" value="Peptidase_M78"/>
    <property type="match status" value="1"/>
</dbReference>
<evidence type="ECO:0000259" key="1">
    <source>
        <dbReference type="Pfam" id="PF06114"/>
    </source>
</evidence>
<sequence>MADSPETVEVPEQEIAQSLLGELLEKSRSYHKSDAFKELLDFAVKLRNFAPFNAFLLHLQRPGLRFAASAYDWAERHGRSIKEGACPLIILWPFGPVALVYDIADTEGPPLPAAVANAFSASGKIDSQHMTRFAKRLGNRGIDVRFIAYGDGLAGFVQPATEQPMQAVRRSKSDKEKPDYRVRVNANHDPNVQFATLAHELAHLYLGHLGADTYLKIPDRSQAKHNQQELEAEAVSYLVCRRNGISSQSEQYLADYVREHTSVEKMDLDAILRSAGQIEALLGIGEQTRFGPRKPGKKRPKSAKT</sequence>
<protein>
    <recommendedName>
        <fullName evidence="1">IrrE N-terminal-like domain-containing protein</fullName>
    </recommendedName>
</protein>
<gene>
    <name evidence="2" type="ORF">Thiowin_00472</name>
</gene>
<name>A0ABZ0S5M7_9GAMM</name>
<dbReference type="EMBL" id="CP121472">
    <property type="protein sequence ID" value="WPL15571.1"/>
    <property type="molecule type" value="Genomic_DNA"/>
</dbReference>
<evidence type="ECO:0000313" key="3">
    <source>
        <dbReference type="Proteomes" id="UP001432180"/>
    </source>
</evidence>
<dbReference type="InterPro" id="IPR010359">
    <property type="entry name" value="IrrE_HExxH"/>
</dbReference>
<keyword evidence="3" id="KW-1185">Reference proteome</keyword>